<keyword evidence="3" id="KW-1185">Reference proteome</keyword>
<protein>
    <submittedName>
        <fullName evidence="2">Uncharacterized protein</fullName>
    </submittedName>
</protein>
<feature type="region of interest" description="Disordered" evidence="1">
    <location>
        <begin position="34"/>
        <end position="59"/>
    </location>
</feature>
<evidence type="ECO:0000313" key="2">
    <source>
        <dbReference type="EMBL" id="MFC4453702.1"/>
    </source>
</evidence>
<gene>
    <name evidence="2" type="ORF">ACFO0P_07975</name>
</gene>
<dbReference type="RefSeq" id="WP_380129724.1">
    <property type="nucleotide sequence ID" value="NZ_JBHSEG010000002.1"/>
</dbReference>
<evidence type="ECO:0000256" key="1">
    <source>
        <dbReference type="SAM" id="MobiDB-lite"/>
    </source>
</evidence>
<accession>A0ABV8Y6X6</accession>
<comment type="caution">
    <text evidence="2">The sequence shown here is derived from an EMBL/GenBank/DDBJ whole genome shotgun (WGS) entry which is preliminary data.</text>
</comment>
<evidence type="ECO:0000313" key="3">
    <source>
        <dbReference type="Proteomes" id="UP001595939"/>
    </source>
</evidence>
<name>A0ABV8Y6X6_9DEIO</name>
<reference evidence="3" key="1">
    <citation type="journal article" date="2019" name="Int. J. Syst. Evol. Microbiol.">
        <title>The Global Catalogue of Microorganisms (GCM) 10K type strain sequencing project: providing services to taxonomists for standard genome sequencing and annotation.</title>
        <authorList>
            <consortium name="The Broad Institute Genomics Platform"/>
            <consortium name="The Broad Institute Genome Sequencing Center for Infectious Disease"/>
            <person name="Wu L."/>
            <person name="Ma J."/>
        </authorList>
    </citation>
    <scope>NUCLEOTIDE SEQUENCE [LARGE SCALE GENOMIC DNA]</scope>
    <source>
        <strain evidence="3">CCUG 39970</strain>
    </source>
</reference>
<proteinExistence type="predicted"/>
<dbReference type="Proteomes" id="UP001595939">
    <property type="component" value="Unassembled WGS sequence"/>
</dbReference>
<sequence>MRELTRGYAQAVIGWQTRRDTQTPEVDSAYPTVQLDGRQQVHTSEPEVRPPDGPHPPSMRLRTVRVTAEQYRQAQDALDRLPTDLPGPTDGSGGTLSTFVVLSFAGALHDT</sequence>
<organism evidence="2 3">
    <name type="scientific">Deinococcus sonorensis</name>
    <dbReference type="NCBI Taxonomy" id="309891"/>
    <lineage>
        <taxon>Bacteria</taxon>
        <taxon>Thermotogati</taxon>
        <taxon>Deinococcota</taxon>
        <taxon>Deinococci</taxon>
        <taxon>Deinococcales</taxon>
        <taxon>Deinococcaceae</taxon>
        <taxon>Deinococcus</taxon>
    </lineage>
</organism>
<dbReference type="EMBL" id="JBHSEG010000002">
    <property type="protein sequence ID" value="MFC4453702.1"/>
    <property type="molecule type" value="Genomic_DNA"/>
</dbReference>